<organism evidence="3 4">
    <name type="scientific">Bifidobacterium aerophilum</name>
    <dbReference type="NCBI Taxonomy" id="1798155"/>
    <lineage>
        <taxon>Bacteria</taxon>
        <taxon>Bacillati</taxon>
        <taxon>Actinomycetota</taxon>
        <taxon>Actinomycetes</taxon>
        <taxon>Bifidobacteriales</taxon>
        <taxon>Bifidobacteriaceae</taxon>
        <taxon>Bifidobacterium</taxon>
    </lineage>
</organism>
<proteinExistence type="predicted"/>
<evidence type="ECO:0008006" key="5">
    <source>
        <dbReference type="Google" id="ProtNLM"/>
    </source>
</evidence>
<feature type="region of interest" description="Disordered" evidence="1">
    <location>
        <begin position="236"/>
        <end position="266"/>
    </location>
</feature>
<sequence length="410" mass="43599">MIRNQDNGKRLLWDGRTRVLLACASAPALIETAYLAEVGEAGDATLLIALLAVVGCLLMALLPRVGGWAIVALWTARCVIPETTPFSVLFCLLMAVTIMAYLDIGMALPAAMAAEAATAARIWLYPWDSSVFVIVCATAAFLMVALWLGSMMGWRERQETKDREHAELLHRAADRELATQLHHSVTNDLTTILLLSVQLRSKENSIDHLSPEDHDTVTLIERTARESLTKVRTLIAGLDSKPDSPASPADERPIPPTASGQGRPLTTLTDDELRSLAASYDERLHANGLTGTIIVNGEPSTACTAERKAALMDALHETVGNMMKYADPAAGYCIAVTLSPGLATLSASNGMCGAACDRATAASGRTPPDKALHGGTGLDRCRRAATNLGGTFDAGADNGAWTTMLTLPLV</sequence>
<keyword evidence="2" id="KW-0812">Transmembrane</keyword>
<dbReference type="Proteomes" id="UP000469194">
    <property type="component" value="Unassembled WGS sequence"/>
</dbReference>
<evidence type="ECO:0000256" key="2">
    <source>
        <dbReference type="SAM" id="Phobius"/>
    </source>
</evidence>
<dbReference type="RefSeq" id="WP_163229732.1">
    <property type="nucleotide sequence ID" value="NZ_WHZW01000004.1"/>
</dbReference>
<keyword evidence="2" id="KW-0472">Membrane</keyword>
<dbReference type="InterPro" id="IPR036890">
    <property type="entry name" value="HATPase_C_sf"/>
</dbReference>
<dbReference type="AlphaFoldDB" id="A0A6N9Z2X3"/>
<keyword evidence="2" id="KW-1133">Transmembrane helix</keyword>
<keyword evidence="4" id="KW-1185">Reference proteome</keyword>
<evidence type="ECO:0000256" key="1">
    <source>
        <dbReference type="SAM" id="MobiDB-lite"/>
    </source>
</evidence>
<protein>
    <recommendedName>
        <fullName evidence="5">Signal transduction histidine kinase subgroup 3 dimerisation and phosphoacceptor domain-containing protein</fullName>
    </recommendedName>
</protein>
<feature type="transmembrane region" description="Helical" evidence="2">
    <location>
        <begin position="131"/>
        <end position="154"/>
    </location>
</feature>
<evidence type="ECO:0000313" key="3">
    <source>
        <dbReference type="EMBL" id="NEG88938.1"/>
    </source>
</evidence>
<feature type="transmembrane region" description="Helical" evidence="2">
    <location>
        <begin position="45"/>
        <end position="74"/>
    </location>
</feature>
<accession>A0A6N9Z2X3</accession>
<reference evidence="3 4" key="1">
    <citation type="submission" date="2019-10" db="EMBL/GenBank/DDBJ databases">
        <title>Bifidobacterium from non-human primates.</title>
        <authorList>
            <person name="Modesto M."/>
        </authorList>
    </citation>
    <scope>NUCLEOTIDE SEQUENCE [LARGE SCALE GENOMIC DNA]</scope>
    <source>
        <strain evidence="3 4">TRE17</strain>
    </source>
</reference>
<evidence type="ECO:0000313" key="4">
    <source>
        <dbReference type="Proteomes" id="UP000469194"/>
    </source>
</evidence>
<name>A0A6N9Z2X3_9BIFI</name>
<gene>
    <name evidence="3" type="ORF">GFD25_02720</name>
</gene>
<comment type="caution">
    <text evidence="3">The sequence shown here is derived from an EMBL/GenBank/DDBJ whole genome shotgun (WGS) entry which is preliminary data.</text>
</comment>
<feature type="transmembrane region" description="Helical" evidence="2">
    <location>
        <begin position="86"/>
        <end position="111"/>
    </location>
</feature>
<dbReference type="EMBL" id="WHZW01000004">
    <property type="protein sequence ID" value="NEG88938.1"/>
    <property type="molecule type" value="Genomic_DNA"/>
</dbReference>
<dbReference type="Gene3D" id="3.30.565.10">
    <property type="entry name" value="Histidine kinase-like ATPase, C-terminal domain"/>
    <property type="match status" value="1"/>
</dbReference>